<evidence type="ECO:0000256" key="9">
    <source>
        <dbReference type="SAM" id="Phobius"/>
    </source>
</evidence>
<name>A0A4W3HAE5_CALMI</name>
<dbReference type="GO" id="GO:0009897">
    <property type="term" value="C:external side of plasma membrane"/>
    <property type="evidence" value="ECO:0007669"/>
    <property type="project" value="TreeGrafter"/>
</dbReference>
<dbReference type="InterPro" id="IPR000276">
    <property type="entry name" value="GPCR_Rhodpsn"/>
</dbReference>
<dbReference type="GO" id="GO:0030593">
    <property type="term" value="P:neutrophil chemotaxis"/>
    <property type="evidence" value="ECO:0007669"/>
    <property type="project" value="TreeGrafter"/>
</dbReference>
<protein>
    <recommendedName>
        <fullName evidence="10">G-protein coupled receptors family 1 profile domain-containing protein</fullName>
    </recommendedName>
</protein>
<evidence type="ECO:0000256" key="8">
    <source>
        <dbReference type="ARBA" id="ARBA00023224"/>
    </source>
</evidence>
<proteinExistence type="predicted"/>
<feature type="transmembrane region" description="Helical" evidence="9">
    <location>
        <begin position="12"/>
        <end position="31"/>
    </location>
</feature>
<reference evidence="11" key="5">
    <citation type="submission" date="2025-09" db="UniProtKB">
        <authorList>
            <consortium name="Ensembl"/>
        </authorList>
    </citation>
    <scope>IDENTIFICATION</scope>
</reference>
<evidence type="ECO:0000313" key="11">
    <source>
        <dbReference type="Ensembl" id="ENSCMIP00000012771.1"/>
    </source>
</evidence>
<keyword evidence="6" id="KW-0675">Receptor</keyword>
<dbReference type="Gene3D" id="1.20.1070.10">
    <property type="entry name" value="Rhodopsin 7-helix transmembrane proteins"/>
    <property type="match status" value="1"/>
</dbReference>
<evidence type="ECO:0000256" key="6">
    <source>
        <dbReference type="ARBA" id="ARBA00023170"/>
    </source>
</evidence>
<sequence length="88" mass="9524">MIILALNTSLDAFLVCLLAMAGNVLVMIVILHNRRTMSSTDIYLLHLAIADVLFAITLPFSAADVINGWLFGDAMCKIVTSTASWPLS</sequence>
<keyword evidence="3 9" id="KW-1133">Transmembrane helix</keyword>
<dbReference type="GO" id="GO:0006955">
    <property type="term" value="P:immune response"/>
    <property type="evidence" value="ECO:0007669"/>
    <property type="project" value="TreeGrafter"/>
</dbReference>
<dbReference type="InterPro" id="IPR017452">
    <property type="entry name" value="GPCR_Rhodpsn_7TM"/>
</dbReference>
<feature type="domain" description="G-protein coupled receptors family 1 profile" evidence="10">
    <location>
        <begin position="22"/>
        <end position="88"/>
    </location>
</feature>
<dbReference type="PRINTS" id="PR00237">
    <property type="entry name" value="GPCRRHODOPSN"/>
</dbReference>
<evidence type="ECO:0000313" key="12">
    <source>
        <dbReference type="Proteomes" id="UP000314986"/>
    </source>
</evidence>
<dbReference type="PANTHER" id="PTHR10489">
    <property type="entry name" value="CELL ADHESION MOLECULE"/>
    <property type="match status" value="1"/>
</dbReference>
<evidence type="ECO:0000256" key="5">
    <source>
        <dbReference type="ARBA" id="ARBA00023136"/>
    </source>
</evidence>
<reference evidence="12" key="3">
    <citation type="journal article" date="2014" name="Nature">
        <title>Elephant shark genome provides unique insights into gnathostome evolution.</title>
        <authorList>
            <consortium name="International Elephant Shark Genome Sequencing Consortium"/>
            <person name="Venkatesh B."/>
            <person name="Lee A.P."/>
            <person name="Ravi V."/>
            <person name="Maurya A.K."/>
            <person name="Lian M.M."/>
            <person name="Swann J.B."/>
            <person name="Ohta Y."/>
            <person name="Flajnik M.F."/>
            <person name="Sutoh Y."/>
            <person name="Kasahara M."/>
            <person name="Hoon S."/>
            <person name="Gangu V."/>
            <person name="Roy S.W."/>
            <person name="Irimia M."/>
            <person name="Korzh V."/>
            <person name="Kondrychyn I."/>
            <person name="Lim Z.W."/>
            <person name="Tay B.H."/>
            <person name="Tohari S."/>
            <person name="Kong K.W."/>
            <person name="Ho S."/>
            <person name="Lorente-Galdos B."/>
            <person name="Quilez J."/>
            <person name="Marques-Bonet T."/>
            <person name="Raney B.J."/>
            <person name="Ingham P.W."/>
            <person name="Tay A."/>
            <person name="Hillier L.W."/>
            <person name="Minx P."/>
            <person name="Boehm T."/>
            <person name="Wilson R.K."/>
            <person name="Brenner S."/>
            <person name="Warren W.C."/>
        </authorList>
    </citation>
    <scope>NUCLEOTIDE SEQUENCE [LARGE SCALE GENOMIC DNA]</scope>
</reference>
<reference evidence="12" key="1">
    <citation type="journal article" date="2006" name="Science">
        <title>Ancient noncoding elements conserved in the human genome.</title>
        <authorList>
            <person name="Venkatesh B."/>
            <person name="Kirkness E.F."/>
            <person name="Loh Y.H."/>
            <person name="Halpern A.L."/>
            <person name="Lee A.P."/>
            <person name="Johnson J."/>
            <person name="Dandona N."/>
            <person name="Viswanathan L.D."/>
            <person name="Tay A."/>
            <person name="Venter J.C."/>
            <person name="Strausberg R.L."/>
            <person name="Brenner S."/>
        </authorList>
    </citation>
    <scope>NUCLEOTIDE SEQUENCE [LARGE SCALE GENOMIC DNA]</scope>
</reference>
<keyword evidence="12" id="KW-1185">Reference proteome</keyword>
<dbReference type="Pfam" id="PF00001">
    <property type="entry name" value="7tm_1"/>
    <property type="match status" value="1"/>
</dbReference>
<evidence type="ECO:0000259" key="10">
    <source>
        <dbReference type="PROSITE" id="PS50262"/>
    </source>
</evidence>
<dbReference type="GeneTree" id="ENSGT01050000244848"/>
<accession>A0A4W3HAE5</accession>
<dbReference type="GO" id="GO:0016493">
    <property type="term" value="F:C-C chemokine receptor activity"/>
    <property type="evidence" value="ECO:0007669"/>
    <property type="project" value="TreeGrafter"/>
</dbReference>
<dbReference type="SUPFAM" id="SSF81321">
    <property type="entry name" value="Family A G protein-coupled receptor-like"/>
    <property type="match status" value="1"/>
</dbReference>
<dbReference type="AlphaFoldDB" id="A0A4W3HAE5"/>
<comment type="subcellular location">
    <subcellularLocation>
        <location evidence="1">Membrane</location>
        <topology evidence="1">Multi-pass membrane protein</topology>
    </subcellularLocation>
</comment>
<reference evidence="12" key="2">
    <citation type="journal article" date="2007" name="PLoS Biol.">
        <title>Survey sequencing and comparative analysis of the elephant shark (Callorhinchus milii) genome.</title>
        <authorList>
            <person name="Venkatesh B."/>
            <person name="Kirkness E.F."/>
            <person name="Loh Y.H."/>
            <person name="Halpern A.L."/>
            <person name="Lee A.P."/>
            <person name="Johnson J."/>
            <person name="Dandona N."/>
            <person name="Viswanathan L.D."/>
            <person name="Tay A."/>
            <person name="Venter J.C."/>
            <person name="Strausberg R.L."/>
            <person name="Brenner S."/>
        </authorList>
    </citation>
    <scope>NUCLEOTIDE SEQUENCE [LARGE SCALE GENOMIC DNA]</scope>
</reference>
<dbReference type="InParanoid" id="A0A4W3HAE5"/>
<evidence type="ECO:0000256" key="2">
    <source>
        <dbReference type="ARBA" id="ARBA00022692"/>
    </source>
</evidence>
<dbReference type="PANTHER" id="PTHR10489:SF689">
    <property type="entry name" value="C-X-C CHEMOKINE RECEPTOR TYPE 2"/>
    <property type="match status" value="1"/>
</dbReference>
<dbReference type="PROSITE" id="PS50262">
    <property type="entry name" value="G_PROTEIN_RECEP_F1_2"/>
    <property type="match status" value="1"/>
</dbReference>
<keyword evidence="7" id="KW-0325">Glycoprotein</keyword>
<keyword evidence="2 9" id="KW-0812">Transmembrane</keyword>
<dbReference type="GO" id="GO:0019722">
    <property type="term" value="P:calcium-mediated signaling"/>
    <property type="evidence" value="ECO:0007669"/>
    <property type="project" value="TreeGrafter"/>
</dbReference>
<keyword evidence="4" id="KW-0297">G-protein coupled receptor</keyword>
<reference evidence="11" key="4">
    <citation type="submission" date="2025-08" db="UniProtKB">
        <authorList>
            <consortium name="Ensembl"/>
        </authorList>
    </citation>
    <scope>IDENTIFICATION</scope>
</reference>
<evidence type="ECO:0000256" key="3">
    <source>
        <dbReference type="ARBA" id="ARBA00022989"/>
    </source>
</evidence>
<organism evidence="11 12">
    <name type="scientific">Callorhinchus milii</name>
    <name type="common">Ghost shark</name>
    <dbReference type="NCBI Taxonomy" id="7868"/>
    <lineage>
        <taxon>Eukaryota</taxon>
        <taxon>Metazoa</taxon>
        <taxon>Chordata</taxon>
        <taxon>Craniata</taxon>
        <taxon>Vertebrata</taxon>
        <taxon>Chondrichthyes</taxon>
        <taxon>Holocephali</taxon>
        <taxon>Chimaeriformes</taxon>
        <taxon>Callorhinchidae</taxon>
        <taxon>Callorhinchus</taxon>
    </lineage>
</organism>
<dbReference type="Ensembl" id="ENSCMIT00000013061.1">
    <property type="protein sequence ID" value="ENSCMIP00000012771.1"/>
    <property type="gene ID" value="ENSCMIG00000006481.1"/>
</dbReference>
<keyword evidence="5 9" id="KW-0472">Membrane</keyword>
<dbReference type="STRING" id="7868.ENSCMIP00000012771"/>
<dbReference type="GO" id="GO:0019957">
    <property type="term" value="F:C-C chemokine binding"/>
    <property type="evidence" value="ECO:0007669"/>
    <property type="project" value="TreeGrafter"/>
</dbReference>
<feature type="transmembrane region" description="Helical" evidence="9">
    <location>
        <begin position="43"/>
        <end position="62"/>
    </location>
</feature>
<dbReference type="InterPro" id="IPR050119">
    <property type="entry name" value="CCR1-9-like"/>
</dbReference>
<keyword evidence="8" id="KW-0807">Transducer</keyword>
<dbReference type="Proteomes" id="UP000314986">
    <property type="component" value="Unassembled WGS sequence"/>
</dbReference>
<dbReference type="GO" id="GO:0007204">
    <property type="term" value="P:positive regulation of cytosolic calcium ion concentration"/>
    <property type="evidence" value="ECO:0007669"/>
    <property type="project" value="TreeGrafter"/>
</dbReference>
<evidence type="ECO:0000256" key="4">
    <source>
        <dbReference type="ARBA" id="ARBA00023040"/>
    </source>
</evidence>
<evidence type="ECO:0000256" key="1">
    <source>
        <dbReference type="ARBA" id="ARBA00004141"/>
    </source>
</evidence>
<evidence type="ECO:0000256" key="7">
    <source>
        <dbReference type="ARBA" id="ARBA00023180"/>
    </source>
</evidence>